<dbReference type="RefSeq" id="WP_311657902.1">
    <property type="nucleotide sequence ID" value="NZ_JAVRHY010000004.1"/>
</dbReference>
<feature type="transmembrane region" description="Helical" evidence="1">
    <location>
        <begin position="160"/>
        <end position="185"/>
    </location>
</feature>
<name>A0ABU3B7B4_9GAMM</name>
<dbReference type="Proteomes" id="UP001259982">
    <property type="component" value="Unassembled WGS sequence"/>
</dbReference>
<evidence type="ECO:0000256" key="1">
    <source>
        <dbReference type="SAM" id="Phobius"/>
    </source>
</evidence>
<keyword evidence="3" id="KW-1185">Reference proteome</keyword>
<protein>
    <submittedName>
        <fullName evidence="2">DUF1461 domain-containing protein</fullName>
    </submittedName>
</protein>
<evidence type="ECO:0000313" key="3">
    <source>
        <dbReference type="Proteomes" id="UP001259982"/>
    </source>
</evidence>
<comment type="caution">
    <text evidence="2">The sequence shown here is derived from an EMBL/GenBank/DDBJ whole genome shotgun (WGS) entry which is preliminary data.</text>
</comment>
<keyword evidence="1" id="KW-0472">Membrane</keyword>
<keyword evidence="1" id="KW-0812">Transmembrane</keyword>
<gene>
    <name evidence="2" type="ORF">RM531_05555</name>
</gene>
<organism evidence="2 3">
    <name type="scientific">Spectribacter acetivorans</name>
    <dbReference type="NCBI Taxonomy" id="3075603"/>
    <lineage>
        <taxon>Bacteria</taxon>
        <taxon>Pseudomonadati</taxon>
        <taxon>Pseudomonadota</taxon>
        <taxon>Gammaproteobacteria</taxon>
        <taxon>Salinisphaerales</taxon>
        <taxon>Salinisphaeraceae</taxon>
        <taxon>Spectribacter</taxon>
    </lineage>
</organism>
<proteinExistence type="predicted"/>
<dbReference type="EMBL" id="JAVRHY010000004">
    <property type="protein sequence ID" value="MDT0617930.1"/>
    <property type="molecule type" value="Genomic_DNA"/>
</dbReference>
<evidence type="ECO:0000313" key="2">
    <source>
        <dbReference type="EMBL" id="MDT0617930.1"/>
    </source>
</evidence>
<sequence>MARPPEPRRAARAIGWGTFIFSLLLAAFWLTWLAWSSAGFSYGFWHEAVGLDDNIAEFGPQNRYRQGFEKTTEAERIRLFEEIVIAINRDPDRLAGLTYHAPGGRPLGRLLRPPEVQHLEDVAWLVGLFRVAGWTAVVLTPLLGGLILHRRWALPTWRSLATGAGVIAAAVTALLVIAGPTTVFYHLHVWIFPAEHQWFFYYQESLMSTMMRAPVLFGAIAVQWAVTALPLAVLGLLVHRGLHRRLRR</sequence>
<feature type="transmembrane region" description="Helical" evidence="1">
    <location>
        <begin position="215"/>
        <end position="238"/>
    </location>
</feature>
<reference evidence="2 3" key="1">
    <citation type="submission" date="2023-09" db="EMBL/GenBank/DDBJ databases">
        <authorList>
            <person name="Rey-Velasco X."/>
        </authorList>
    </citation>
    <scope>NUCLEOTIDE SEQUENCE [LARGE SCALE GENOMIC DNA]</scope>
    <source>
        <strain evidence="2 3">P385</strain>
    </source>
</reference>
<keyword evidence="1" id="KW-1133">Transmembrane helix</keyword>
<feature type="transmembrane region" description="Helical" evidence="1">
    <location>
        <begin position="12"/>
        <end position="35"/>
    </location>
</feature>
<accession>A0ABU3B7B4</accession>
<feature type="transmembrane region" description="Helical" evidence="1">
    <location>
        <begin position="122"/>
        <end position="148"/>
    </location>
</feature>